<dbReference type="OrthoDB" id="9808017at2"/>
<dbReference type="SUPFAM" id="SSF56300">
    <property type="entry name" value="Metallo-dependent phosphatases"/>
    <property type="match status" value="1"/>
</dbReference>
<dbReference type="InterPro" id="IPR004843">
    <property type="entry name" value="Calcineurin-like_PHP"/>
</dbReference>
<sequence>MRLAILGDIHGNLPAMQQVLQAIKGEHVDAVYCTGDLEGKVRKYYKITEEGGNVLIESRKKIHELAREVLKGEYNCCLSSKTLPIPLEINGNAVLLCPEQLIAEMF</sequence>
<evidence type="ECO:0000313" key="3">
    <source>
        <dbReference type="Proteomes" id="UP000199337"/>
    </source>
</evidence>
<dbReference type="Proteomes" id="UP000199337">
    <property type="component" value="Unassembled WGS sequence"/>
</dbReference>
<dbReference type="InterPro" id="IPR029052">
    <property type="entry name" value="Metallo-depent_PP-like"/>
</dbReference>
<protein>
    <submittedName>
        <fullName evidence="2">Calcineurin-like phosphoesterase superfamily domain-containing protein</fullName>
    </submittedName>
</protein>
<dbReference type="GO" id="GO:0016787">
    <property type="term" value="F:hydrolase activity"/>
    <property type="evidence" value="ECO:0007669"/>
    <property type="project" value="InterPro"/>
</dbReference>
<proteinExistence type="predicted"/>
<dbReference type="Pfam" id="PF00149">
    <property type="entry name" value="Metallophos"/>
    <property type="match status" value="1"/>
</dbReference>
<name>A0A1I2UWG9_9FIRM</name>
<dbReference type="STRING" id="341036.SAMN05660649_02770"/>
<dbReference type="EMBL" id="FOOX01000010">
    <property type="protein sequence ID" value="SFG81293.1"/>
    <property type="molecule type" value="Genomic_DNA"/>
</dbReference>
<keyword evidence="3" id="KW-1185">Reference proteome</keyword>
<dbReference type="CDD" id="cd00838">
    <property type="entry name" value="MPP_superfamily"/>
    <property type="match status" value="1"/>
</dbReference>
<feature type="domain" description="Calcineurin-like phosphoesterase" evidence="1">
    <location>
        <begin position="1"/>
        <end position="37"/>
    </location>
</feature>
<reference evidence="3" key="1">
    <citation type="submission" date="2016-10" db="EMBL/GenBank/DDBJ databases">
        <authorList>
            <person name="Varghese N."/>
            <person name="Submissions S."/>
        </authorList>
    </citation>
    <scope>NUCLEOTIDE SEQUENCE [LARGE SCALE GENOMIC DNA]</scope>
    <source>
        <strain evidence="3">DSM 17038</strain>
    </source>
</reference>
<evidence type="ECO:0000313" key="2">
    <source>
        <dbReference type="EMBL" id="SFG81293.1"/>
    </source>
</evidence>
<evidence type="ECO:0000259" key="1">
    <source>
        <dbReference type="Pfam" id="PF00149"/>
    </source>
</evidence>
<dbReference type="RefSeq" id="WP_092471977.1">
    <property type="nucleotide sequence ID" value="NZ_FOOX01000010.1"/>
</dbReference>
<gene>
    <name evidence="2" type="ORF">SAMN05660649_02770</name>
</gene>
<organism evidence="2 3">
    <name type="scientific">Desulfotruncus arcticus DSM 17038</name>
    <dbReference type="NCBI Taxonomy" id="1121424"/>
    <lineage>
        <taxon>Bacteria</taxon>
        <taxon>Bacillati</taxon>
        <taxon>Bacillota</taxon>
        <taxon>Clostridia</taxon>
        <taxon>Eubacteriales</taxon>
        <taxon>Desulfallaceae</taxon>
        <taxon>Desulfotruncus</taxon>
    </lineage>
</organism>
<dbReference type="Gene3D" id="3.60.21.10">
    <property type="match status" value="1"/>
</dbReference>
<accession>A0A1I2UWG9</accession>
<dbReference type="AlphaFoldDB" id="A0A1I2UWG9"/>